<dbReference type="Gramene" id="EOY05984">
    <property type="protein sequence ID" value="EOY05984"/>
    <property type="gene ID" value="TCM_020842"/>
</dbReference>
<dbReference type="PANTHER" id="PTHR33033:SF69">
    <property type="entry name" value="POLYNUCLEOTIDYL TRANSFERASE, RIBONUCLEASE H FOLD"/>
    <property type="match status" value="1"/>
</dbReference>
<accession>A0A061EUM6</accession>
<reference evidence="1 2" key="1">
    <citation type="journal article" date="2013" name="Genome Biol.">
        <title>The genome sequence of the most widely cultivated cacao type and its use to identify candidate genes regulating pod color.</title>
        <authorList>
            <person name="Motamayor J.C."/>
            <person name="Mockaitis K."/>
            <person name="Schmutz J."/>
            <person name="Haiminen N."/>
            <person name="Iii D.L."/>
            <person name="Cornejo O."/>
            <person name="Findley S.D."/>
            <person name="Zheng P."/>
            <person name="Utro F."/>
            <person name="Royaert S."/>
            <person name="Saski C."/>
            <person name="Jenkins J."/>
            <person name="Podicheti R."/>
            <person name="Zhao M."/>
            <person name="Scheffler B.E."/>
            <person name="Stack J.C."/>
            <person name="Feltus F.A."/>
            <person name="Mustiga G.M."/>
            <person name="Amores F."/>
            <person name="Phillips W."/>
            <person name="Marelli J.P."/>
            <person name="May G.D."/>
            <person name="Shapiro H."/>
            <person name="Ma J."/>
            <person name="Bustamante C.D."/>
            <person name="Schnell R.J."/>
            <person name="Main D."/>
            <person name="Gilbert D."/>
            <person name="Parida L."/>
            <person name="Kuhn D.N."/>
        </authorList>
    </citation>
    <scope>NUCLEOTIDE SEQUENCE [LARGE SCALE GENOMIC DNA]</scope>
    <source>
        <strain evidence="2">cv. Matina 1-6</strain>
    </source>
</reference>
<dbReference type="InParanoid" id="A0A061EUM6"/>
<keyword evidence="2" id="KW-1185">Reference proteome</keyword>
<dbReference type="Proteomes" id="UP000026915">
    <property type="component" value="Chromosome 4"/>
</dbReference>
<organism evidence="1 2">
    <name type="scientific">Theobroma cacao</name>
    <name type="common">Cacao</name>
    <name type="synonym">Cocoa</name>
    <dbReference type="NCBI Taxonomy" id="3641"/>
    <lineage>
        <taxon>Eukaryota</taxon>
        <taxon>Viridiplantae</taxon>
        <taxon>Streptophyta</taxon>
        <taxon>Embryophyta</taxon>
        <taxon>Tracheophyta</taxon>
        <taxon>Spermatophyta</taxon>
        <taxon>Magnoliopsida</taxon>
        <taxon>eudicotyledons</taxon>
        <taxon>Gunneridae</taxon>
        <taxon>Pentapetalae</taxon>
        <taxon>rosids</taxon>
        <taxon>malvids</taxon>
        <taxon>Malvales</taxon>
        <taxon>Malvaceae</taxon>
        <taxon>Byttnerioideae</taxon>
        <taxon>Theobroma</taxon>
    </lineage>
</organism>
<dbReference type="AlphaFoldDB" id="A0A061EUM6"/>
<evidence type="ECO:0000313" key="2">
    <source>
        <dbReference type="Proteomes" id="UP000026915"/>
    </source>
</evidence>
<name>A0A061EUM6_THECC</name>
<protein>
    <recommendedName>
        <fullName evidence="3">RNase H type-1 domain-containing protein</fullName>
    </recommendedName>
</protein>
<dbReference type="PANTHER" id="PTHR33033">
    <property type="entry name" value="POLYNUCLEOTIDYL TRANSFERASE, RIBONUCLEASE H-LIKE SUPERFAMILY PROTEIN-RELATED"/>
    <property type="match status" value="1"/>
</dbReference>
<evidence type="ECO:0008006" key="3">
    <source>
        <dbReference type="Google" id="ProtNLM"/>
    </source>
</evidence>
<sequence length="163" mass="18260">MIVRGSTIWSLWLARNESMFNGKGWDSTEIFNNIRTLSLFWSKACDGMGSLDEYGWWPEPWNVNITRAPLHTSVNITWQPPQLGEFKFNVDGSARETSGPAGYEGVLRDSEGYVTDTIRATLGGVIFQHIARDGNSFVDMLAKHGADYMFCSLVLCMLTPVTL</sequence>
<proteinExistence type="predicted"/>
<dbReference type="HOGENOM" id="CLU_1629997_0_0_1"/>
<dbReference type="EMBL" id="CM001882">
    <property type="protein sequence ID" value="EOY05984.1"/>
    <property type="molecule type" value="Genomic_DNA"/>
</dbReference>
<gene>
    <name evidence="1" type="ORF">TCM_020842</name>
</gene>
<evidence type="ECO:0000313" key="1">
    <source>
        <dbReference type="EMBL" id="EOY05984.1"/>
    </source>
</evidence>